<keyword evidence="3 8" id="KW-0479">Metal-binding</keyword>
<dbReference type="EC" id="2.7.7.77" evidence="8"/>
<reference evidence="10" key="1">
    <citation type="submission" date="2018-07" db="EMBL/GenBank/DDBJ databases">
        <title>Genome assembly of strain Ka43.</title>
        <authorList>
            <person name="Kukolya J."/>
            <person name="Nagy I."/>
            <person name="Horvath B."/>
            <person name="Toth A."/>
        </authorList>
    </citation>
    <scope>NUCLEOTIDE SEQUENCE</scope>
    <source>
        <strain evidence="10">KB43</strain>
    </source>
</reference>
<dbReference type="AlphaFoldDB" id="A0A928V3A4"/>
<dbReference type="InterPro" id="IPR029044">
    <property type="entry name" value="Nucleotide-diphossugar_trans"/>
</dbReference>
<dbReference type="HAMAP" id="MF_00316">
    <property type="entry name" value="MobA"/>
    <property type="match status" value="1"/>
</dbReference>
<comment type="subunit">
    <text evidence="8">Monomer.</text>
</comment>
<dbReference type="GO" id="GO:1902758">
    <property type="term" value="P:bis(molybdopterin guanine dinucleotide)molybdenum biosynthetic process"/>
    <property type="evidence" value="ECO:0007669"/>
    <property type="project" value="TreeGrafter"/>
</dbReference>
<keyword evidence="10" id="KW-0548">Nucleotidyltransferase</keyword>
<evidence type="ECO:0000256" key="5">
    <source>
        <dbReference type="ARBA" id="ARBA00022842"/>
    </source>
</evidence>
<comment type="similarity">
    <text evidence="8">Belongs to the MobA family.</text>
</comment>
<comment type="caution">
    <text evidence="10">The sequence shown here is derived from an EMBL/GenBank/DDBJ whole genome shotgun (WGS) entry which is preliminary data.</text>
</comment>
<dbReference type="Gene3D" id="3.90.550.10">
    <property type="entry name" value="Spore Coat Polysaccharide Biosynthesis Protein SpsA, Chain A"/>
    <property type="match status" value="1"/>
</dbReference>
<feature type="binding site" evidence="8">
    <location>
        <position position="71"/>
    </location>
    <ligand>
        <name>GTP</name>
        <dbReference type="ChEBI" id="CHEBI:37565"/>
    </ligand>
</feature>
<proteinExistence type="inferred from homology"/>
<evidence type="ECO:0000259" key="9">
    <source>
        <dbReference type="Pfam" id="PF12804"/>
    </source>
</evidence>
<evidence type="ECO:0000256" key="1">
    <source>
        <dbReference type="ARBA" id="ARBA00022490"/>
    </source>
</evidence>
<dbReference type="NCBIfam" id="TIGR02665">
    <property type="entry name" value="molyb_mobA"/>
    <property type="match status" value="1"/>
</dbReference>
<dbReference type="GO" id="GO:0046872">
    <property type="term" value="F:metal ion binding"/>
    <property type="evidence" value="ECO:0007669"/>
    <property type="project" value="UniProtKB-KW"/>
</dbReference>
<feature type="binding site" evidence="8">
    <location>
        <position position="106"/>
    </location>
    <ligand>
        <name>Mg(2+)</name>
        <dbReference type="ChEBI" id="CHEBI:18420"/>
    </ligand>
</feature>
<keyword evidence="2 8" id="KW-0808">Transferase</keyword>
<name>A0A928V3A4_9GAMM</name>
<comment type="caution">
    <text evidence="8">Lacks conserved residue(s) required for the propagation of feature annotation.</text>
</comment>
<evidence type="ECO:0000256" key="7">
    <source>
        <dbReference type="ARBA" id="ARBA00023150"/>
    </source>
</evidence>
<feature type="binding site" evidence="8">
    <location>
        <position position="25"/>
    </location>
    <ligand>
        <name>GTP</name>
        <dbReference type="ChEBI" id="CHEBI:37565"/>
    </ligand>
</feature>
<feature type="binding site" evidence="8">
    <location>
        <position position="106"/>
    </location>
    <ligand>
        <name>GTP</name>
        <dbReference type="ChEBI" id="CHEBI:37565"/>
    </ligand>
</feature>
<accession>A0A928V3A4</accession>
<dbReference type="GO" id="GO:0061603">
    <property type="term" value="F:molybdenum cofactor guanylyltransferase activity"/>
    <property type="evidence" value="ECO:0007669"/>
    <property type="project" value="UniProtKB-EC"/>
</dbReference>
<comment type="catalytic activity">
    <reaction evidence="8">
        <text>Mo-molybdopterin + GTP + H(+) = Mo-molybdopterin guanine dinucleotide + diphosphate</text>
        <dbReference type="Rhea" id="RHEA:34243"/>
        <dbReference type="ChEBI" id="CHEBI:15378"/>
        <dbReference type="ChEBI" id="CHEBI:33019"/>
        <dbReference type="ChEBI" id="CHEBI:37565"/>
        <dbReference type="ChEBI" id="CHEBI:71302"/>
        <dbReference type="ChEBI" id="CHEBI:71310"/>
        <dbReference type="EC" id="2.7.7.77"/>
    </reaction>
</comment>
<keyword evidence="11" id="KW-1185">Reference proteome</keyword>
<dbReference type="SUPFAM" id="SSF53448">
    <property type="entry name" value="Nucleotide-diphospho-sugar transferases"/>
    <property type="match status" value="1"/>
</dbReference>
<evidence type="ECO:0000313" key="10">
    <source>
        <dbReference type="EMBL" id="MBE8717991.1"/>
    </source>
</evidence>
<comment type="function">
    <text evidence="8">Transfers a GMP moiety from GTP to Mo-molybdopterin (Mo-MPT) cofactor (Moco or molybdenum cofactor) to form Mo-molybdopterin guanine dinucleotide (Mo-MGD) cofactor.</text>
</comment>
<dbReference type="PANTHER" id="PTHR19136">
    <property type="entry name" value="MOLYBDENUM COFACTOR GUANYLYLTRANSFERASE"/>
    <property type="match status" value="1"/>
</dbReference>
<evidence type="ECO:0000256" key="6">
    <source>
        <dbReference type="ARBA" id="ARBA00023134"/>
    </source>
</evidence>
<dbReference type="EMBL" id="PRDL01000001">
    <property type="protein sequence ID" value="MBE8717991.1"/>
    <property type="molecule type" value="Genomic_DNA"/>
</dbReference>
<evidence type="ECO:0000256" key="3">
    <source>
        <dbReference type="ARBA" id="ARBA00022723"/>
    </source>
</evidence>
<dbReference type="Pfam" id="PF12804">
    <property type="entry name" value="NTP_transf_3"/>
    <property type="match status" value="1"/>
</dbReference>
<organism evidence="10 11">
    <name type="scientific">Cellvibrio polysaccharolyticus</name>
    <dbReference type="NCBI Taxonomy" id="2082724"/>
    <lineage>
        <taxon>Bacteria</taxon>
        <taxon>Pseudomonadati</taxon>
        <taxon>Pseudomonadota</taxon>
        <taxon>Gammaproteobacteria</taxon>
        <taxon>Cellvibrionales</taxon>
        <taxon>Cellvibrionaceae</taxon>
        <taxon>Cellvibrio</taxon>
    </lineage>
</organism>
<protein>
    <recommendedName>
        <fullName evidence="8">Molybdenum cofactor guanylyltransferase</fullName>
        <shortName evidence="8">MoCo guanylyltransferase</shortName>
        <ecNumber evidence="8">2.7.7.77</ecNumber>
    </recommendedName>
    <alternativeName>
        <fullName evidence="8">GTP:molybdopterin guanylyltransferase</fullName>
    </alternativeName>
    <alternativeName>
        <fullName evidence="8">Mo-MPT guanylyltransferase</fullName>
    </alternativeName>
    <alternativeName>
        <fullName evidence="8">Molybdopterin guanylyltransferase</fullName>
    </alternativeName>
    <alternativeName>
        <fullName evidence="8">Molybdopterin-guanine dinucleotide synthase</fullName>
        <shortName evidence="8">MGD synthase</shortName>
    </alternativeName>
</protein>
<feature type="binding site" evidence="8">
    <location>
        <begin position="12"/>
        <end position="14"/>
    </location>
    <ligand>
        <name>GTP</name>
        <dbReference type="ChEBI" id="CHEBI:37565"/>
    </ligand>
</feature>
<comment type="subcellular location">
    <subcellularLocation>
        <location evidence="8">Cytoplasm</location>
    </subcellularLocation>
</comment>
<dbReference type="GO" id="GO:0005737">
    <property type="term" value="C:cytoplasm"/>
    <property type="evidence" value="ECO:0007669"/>
    <property type="project" value="UniProtKB-SubCell"/>
</dbReference>
<sequence>MSDQPTVIGVMLAGGKARRMGGGDKCLLPLTGQTLLQRSLARALPQVSTMLLSANGNALRFARTRLPVLADSIPGQPGPLAGIYQALLWMQANAPHSEWLVSFASDTPFLPEDQVEKLWAAITSDEQLVIARANDRIQPAFALWHISLLAEIEQVLTSDTQVDLRQWAGKHRATFVDFENPHYDPFFNINTPQDLYAAEAMLQKQLASK</sequence>
<keyword evidence="6 8" id="KW-0342">GTP-binding</keyword>
<comment type="domain">
    <text evidence="8">The N-terminal domain determines nucleotide recognition and specific binding, while the C-terminal domain determines the specific binding to the target protein.</text>
</comment>
<gene>
    <name evidence="8" type="primary">mobA</name>
    <name evidence="10" type="ORF">C4F51_12425</name>
</gene>
<keyword evidence="1 8" id="KW-0963">Cytoplasm</keyword>
<evidence type="ECO:0000256" key="2">
    <source>
        <dbReference type="ARBA" id="ARBA00022679"/>
    </source>
</evidence>
<dbReference type="GO" id="GO:0005525">
    <property type="term" value="F:GTP binding"/>
    <property type="evidence" value="ECO:0007669"/>
    <property type="project" value="UniProtKB-UniRule"/>
</dbReference>
<keyword evidence="4 8" id="KW-0547">Nucleotide-binding</keyword>
<evidence type="ECO:0000313" key="11">
    <source>
        <dbReference type="Proteomes" id="UP000652567"/>
    </source>
</evidence>
<dbReference type="Proteomes" id="UP000652567">
    <property type="component" value="Unassembled WGS sequence"/>
</dbReference>
<keyword evidence="5 8" id="KW-0460">Magnesium</keyword>
<feature type="domain" description="MobA-like NTP transferase" evidence="9">
    <location>
        <begin position="9"/>
        <end position="168"/>
    </location>
</feature>
<dbReference type="InterPro" id="IPR013482">
    <property type="entry name" value="Molybde_CF_guanTrfase"/>
</dbReference>
<dbReference type="PANTHER" id="PTHR19136:SF81">
    <property type="entry name" value="MOLYBDENUM COFACTOR GUANYLYLTRANSFERASE"/>
    <property type="match status" value="1"/>
</dbReference>
<evidence type="ECO:0000256" key="8">
    <source>
        <dbReference type="HAMAP-Rule" id="MF_00316"/>
    </source>
</evidence>
<comment type="cofactor">
    <cofactor evidence="8">
        <name>Mg(2+)</name>
        <dbReference type="ChEBI" id="CHEBI:18420"/>
    </cofactor>
</comment>
<dbReference type="RefSeq" id="WP_193910197.1">
    <property type="nucleotide sequence ID" value="NZ_PRDL01000001.1"/>
</dbReference>
<dbReference type="CDD" id="cd02503">
    <property type="entry name" value="MobA"/>
    <property type="match status" value="1"/>
</dbReference>
<keyword evidence="7 8" id="KW-0501">Molybdenum cofactor biosynthesis</keyword>
<evidence type="ECO:0000256" key="4">
    <source>
        <dbReference type="ARBA" id="ARBA00022741"/>
    </source>
</evidence>
<dbReference type="InterPro" id="IPR025877">
    <property type="entry name" value="MobA-like_NTP_Trfase"/>
</dbReference>